<name>N1PSG8_DOTSN</name>
<dbReference type="OrthoDB" id="10408290at2759"/>
<dbReference type="Proteomes" id="UP000016933">
    <property type="component" value="Unassembled WGS sequence"/>
</dbReference>
<dbReference type="AlphaFoldDB" id="N1PSG8"/>
<evidence type="ECO:0000313" key="2">
    <source>
        <dbReference type="Proteomes" id="UP000016933"/>
    </source>
</evidence>
<dbReference type="HOGENOM" id="CLU_756554_0_0_1"/>
<protein>
    <submittedName>
        <fullName evidence="1">Uncharacterized protein</fullName>
    </submittedName>
</protein>
<evidence type="ECO:0000313" key="1">
    <source>
        <dbReference type="EMBL" id="EME45878.1"/>
    </source>
</evidence>
<reference evidence="2" key="1">
    <citation type="journal article" date="2012" name="PLoS Genet.">
        <title>The genomes of the fungal plant pathogens Cladosporium fulvum and Dothistroma septosporum reveal adaptation to different hosts and lifestyles but also signatures of common ancestry.</title>
        <authorList>
            <person name="de Wit P.J.G.M."/>
            <person name="van der Burgt A."/>
            <person name="Oekmen B."/>
            <person name="Stergiopoulos I."/>
            <person name="Abd-Elsalam K.A."/>
            <person name="Aerts A.L."/>
            <person name="Bahkali A.H."/>
            <person name="Beenen H.G."/>
            <person name="Chettri P."/>
            <person name="Cox M.P."/>
            <person name="Datema E."/>
            <person name="de Vries R.P."/>
            <person name="Dhillon B."/>
            <person name="Ganley A.R."/>
            <person name="Griffiths S.A."/>
            <person name="Guo Y."/>
            <person name="Hamelin R.C."/>
            <person name="Henrissat B."/>
            <person name="Kabir M.S."/>
            <person name="Jashni M.K."/>
            <person name="Kema G."/>
            <person name="Klaubauf S."/>
            <person name="Lapidus A."/>
            <person name="Levasseur A."/>
            <person name="Lindquist E."/>
            <person name="Mehrabi R."/>
            <person name="Ohm R.A."/>
            <person name="Owen T.J."/>
            <person name="Salamov A."/>
            <person name="Schwelm A."/>
            <person name="Schijlen E."/>
            <person name="Sun H."/>
            <person name="van den Burg H.A."/>
            <person name="van Ham R.C.H.J."/>
            <person name="Zhang S."/>
            <person name="Goodwin S.B."/>
            <person name="Grigoriev I.V."/>
            <person name="Collemare J."/>
            <person name="Bradshaw R.E."/>
        </authorList>
    </citation>
    <scope>NUCLEOTIDE SEQUENCE [LARGE SCALE GENOMIC DNA]</scope>
    <source>
        <strain evidence="2">NZE10 / CBS 128990</strain>
    </source>
</reference>
<keyword evidence="2" id="KW-1185">Reference proteome</keyword>
<dbReference type="OMA" id="RYQILNY"/>
<organism evidence="1 2">
    <name type="scientific">Dothistroma septosporum (strain NZE10 / CBS 128990)</name>
    <name type="common">Red band needle blight fungus</name>
    <name type="synonym">Mycosphaerella pini</name>
    <dbReference type="NCBI Taxonomy" id="675120"/>
    <lineage>
        <taxon>Eukaryota</taxon>
        <taxon>Fungi</taxon>
        <taxon>Dikarya</taxon>
        <taxon>Ascomycota</taxon>
        <taxon>Pezizomycotina</taxon>
        <taxon>Dothideomycetes</taxon>
        <taxon>Dothideomycetidae</taxon>
        <taxon>Mycosphaerellales</taxon>
        <taxon>Mycosphaerellaceae</taxon>
        <taxon>Dothistroma</taxon>
    </lineage>
</organism>
<accession>N1PSG8</accession>
<proteinExistence type="predicted"/>
<reference evidence="1 2" key="2">
    <citation type="journal article" date="2012" name="PLoS Pathog.">
        <title>Diverse lifestyles and strategies of plant pathogenesis encoded in the genomes of eighteen Dothideomycetes fungi.</title>
        <authorList>
            <person name="Ohm R.A."/>
            <person name="Feau N."/>
            <person name="Henrissat B."/>
            <person name="Schoch C.L."/>
            <person name="Horwitz B.A."/>
            <person name="Barry K.W."/>
            <person name="Condon B.J."/>
            <person name="Copeland A.C."/>
            <person name="Dhillon B."/>
            <person name="Glaser F."/>
            <person name="Hesse C.N."/>
            <person name="Kosti I."/>
            <person name="LaButti K."/>
            <person name="Lindquist E.A."/>
            <person name="Lucas S."/>
            <person name="Salamov A.A."/>
            <person name="Bradshaw R.E."/>
            <person name="Ciuffetti L."/>
            <person name="Hamelin R.C."/>
            <person name="Kema G.H.J."/>
            <person name="Lawrence C."/>
            <person name="Scott J.A."/>
            <person name="Spatafora J.W."/>
            <person name="Turgeon B.G."/>
            <person name="de Wit P.J.G.M."/>
            <person name="Zhong S."/>
            <person name="Goodwin S.B."/>
            <person name="Grigoriev I.V."/>
        </authorList>
    </citation>
    <scope>NUCLEOTIDE SEQUENCE [LARGE SCALE GENOMIC DNA]</scope>
    <source>
        <strain evidence="2">NZE10 / CBS 128990</strain>
    </source>
</reference>
<gene>
    <name evidence="1" type="ORF">DOTSEDRAFT_23431</name>
</gene>
<dbReference type="EMBL" id="KB446538">
    <property type="protein sequence ID" value="EME45878.1"/>
    <property type="molecule type" value="Genomic_DNA"/>
</dbReference>
<sequence>MDVIVSMPNATWFRFREPAYVRALPQEVRYQILNYSLFTRIDDEDEVIDGSFLTSMLDDVYFSKDILDEFRAECLSRSGWQILFTQVEDLIRLAATLEQYFGEDGVCTCLRYVILDLSASYAELRSPQNEHISHVLKSLLSILPHLKKPVIRIHLRFLDYLDTAAFEDFLYYRIYEKNAMPSLEGLEFAITAGQLQAEGSQHINGAWKHHTHPWATITRFPDAYGRFIQDAVSVASVPAFVVAVSDSCDAHTFGAITSSPGKNLLLSDVEALVAHWAGDQDWPVTTAGGTITGHIPGAFNGVAAADGAIIGHQDFIDLLKEYISRFAKGETVAGDGRVAIGAAGEVLCGTEPGSVKINVGGTIAST</sequence>